<dbReference type="PANTHER" id="PTHR10851">
    <property type="entry name" value="PYRIDOXINE-5-PHOSPHATE OXIDASE"/>
    <property type="match status" value="1"/>
</dbReference>
<keyword evidence="4 5" id="KW-0560">Oxidoreductase</keyword>
<keyword evidence="11" id="KW-1185">Reference proteome</keyword>
<feature type="binding site" evidence="5 7">
    <location>
        <position position="85"/>
    </location>
    <ligand>
        <name>FMN</name>
        <dbReference type="ChEBI" id="CHEBI:58210"/>
    </ligand>
</feature>
<dbReference type="SUPFAM" id="SSF50475">
    <property type="entry name" value="FMN-binding split barrel"/>
    <property type="match status" value="1"/>
</dbReference>
<dbReference type="KEGG" id="ten:LPB136_06370"/>
<feature type="binding site" evidence="5 7">
    <location>
        <begin position="142"/>
        <end position="143"/>
    </location>
    <ligand>
        <name>FMN</name>
        <dbReference type="ChEBI" id="CHEBI:58210"/>
    </ligand>
</feature>
<dbReference type="InterPro" id="IPR000659">
    <property type="entry name" value="Pyridox_Oxase"/>
</dbReference>
<comment type="pathway">
    <text evidence="5">Cofactor metabolism; pyridoxal 5'-phosphate salvage; pyridoxal 5'-phosphate from pyridoxamine 5'-phosphate: step 1/1.</text>
</comment>
<dbReference type="InterPro" id="IPR019740">
    <property type="entry name" value="Pyridox_Oxase_CS"/>
</dbReference>
<feature type="binding site" evidence="5 7">
    <location>
        <begin position="78"/>
        <end position="79"/>
    </location>
    <ligand>
        <name>FMN</name>
        <dbReference type="ChEBI" id="CHEBI:58210"/>
    </ligand>
</feature>
<dbReference type="NCBIfam" id="NF004231">
    <property type="entry name" value="PRK05679.1"/>
    <property type="match status" value="1"/>
</dbReference>
<evidence type="ECO:0000313" key="10">
    <source>
        <dbReference type="EMBL" id="APG65002.1"/>
    </source>
</evidence>
<evidence type="ECO:0000313" key="11">
    <source>
        <dbReference type="Proteomes" id="UP000181898"/>
    </source>
</evidence>
<feature type="binding site" evidence="5 6">
    <location>
        <position position="68"/>
    </location>
    <ligand>
        <name>substrate</name>
    </ligand>
</feature>
<dbReference type="Pfam" id="PF01243">
    <property type="entry name" value="PNPOx_N"/>
    <property type="match status" value="1"/>
</dbReference>
<evidence type="ECO:0000256" key="5">
    <source>
        <dbReference type="HAMAP-Rule" id="MF_01629"/>
    </source>
</evidence>
<dbReference type="Proteomes" id="UP000181898">
    <property type="component" value="Chromosome"/>
</dbReference>
<evidence type="ECO:0000259" key="9">
    <source>
        <dbReference type="Pfam" id="PF10590"/>
    </source>
</evidence>
<comment type="subunit">
    <text evidence="5">Homodimer.</text>
</comment>
<keyword evidence="3 5" id="KW-0288">FMN</keyword>
<dbReference type="GO" id="GO:0004733">
    <property type="term" value="F:pyridoxamine phosphate oxidase activity"/>
    <property type="evidence" value="ECO:0007669"/>
    <property type="project" value="UniProtKB-UniRule"/>
</dbReference>
<dbReference type="EMBL" id="CP018155">
    <property type="protein sequence ID" value="APG65002.1"/>
    <property type="molecule type" value="Genomic_DNA"/>
</dbReference>
<feature type="binding site" evidence="5 7">
    <location>
        <position position="107"/>
    </location>
    <ligand>
        <name>FMN</name>
        <dbReference type="ChEBI" id="CHEBI:58210"/>
    </ligand>
</feature>
<feature type="binding site" evidence="5 6">
    <location>
        <position position="125"/>
    </location>
    <ligand>
        <name>substrate</name>
    </ligand>
</feature>
<feature type="domain" description="Pyridoxine 5'-phosphate oxidase dimerisation C-terminal" evidence="9">
    <location>
        <begin position="174"/>
        <end position="215"/>
    </location>
</feature>
<dbReference type="Gene3D" id="2.30.110.10">
    <property type="entry name" value="Electron Transport, Fmn-binding Protein, Chain A"/>
    <property type="match status" value="1"/>
</dbReference>
<proteinExistence type="inferred from homology"/>
<dbReference type="PIRSF" id="PIRSF000190">
    <property type="entry name" value="Pyd_amn-ph_oxd"/>
    <property type="match status" value="1"/>
</dbReference>
<feature type="domain" description="Pyridoxamine 5'-phosphate oxidase N-terminal" evidence="8">
    <location>
        <begin position="41"/>
        <end position="158"/>
    </location>
</feature>
<evidence type="ECO:0000256" key="7">
    <source>
        <dbReference type="PIRSR" id="PIRSR000190-2"/>
    </source>
</evidence>
<dbReference type="Pfam" id="PF10590">
    <property type="entry name" value="PNP_phzG_C"/>
    <property type="match status" value="1"/>
</dbReference>
<dbReference type="UniPathway" id="UPA01068">
    <property type="reaction ID" value="UER00304"/>
</dbReference>
<dbReference type="AlphaFoldDB" id="A0A1L3JIT1"/>
<comment type="cofactor">
    <cofactor evidence="5 7">
        <name>FMN</name>
        <dbReference type="ChEBI" id="CHEBI:58210"/>
    </cofactor>
    <text evidence="5 7">Binds 1 FMN per subunit.</text>
</comment>
<evidence type="ECO:0000259" key="8">
    <source>
        <dbReference type="Pfam" id="PF01243"/>
    </source>
</evidence>
<comment type="function">
    <text evidence="5">Catalyzes the oxidation of either pyridoxine 5'-phosphate (PNP) or pyridoxamine 5'-phosphate (PMP) into pyridoxal 5'-phosphate (PLP).</text>
</comment>
<dbReference type="EC" id="1.4.3.5" evidence="5"/>
<protein>
    <recommendedName>
        <fullName evidence="5">Pyridoxine/pyridoxamine 5'-phosphate oxidase</fullName>
        <ecNumber evidence="5">1.4.3.5</ecNumber>
    </recommendedName>
    <alternativeName>
        <fullName evidence="5">PNP/PMP oxidase</fullName>
        <shortName evidence="5">PNPOx</shortName>
    </alternativeName>
    <alternativeName>
        <fullName evidence="5">Pyridoxal 5'-phosphate synthase</fullName>
    </alternativeName>
</protein>
<evidence type="ECO:0000256" key="3">
    <source>
        <dbReference type="ARBA" id="ARBA00022643"/>
    </source>
</evidence>
<feature type="binding site" evidence="5 7">
    <location>
        <begin position="63"/>
        <end position="68"/>
    </location>
    <ligand>
        <name>FMN</name>
        <dbReference type="ChEBI" id="CHEBI:58210"/>
    </ligand>
</feature>
<keyword evidence="5" id="KW-0664">Pyridoxine biosynthesis</keyword>
<comment type="catalytic activity">
    <reaction evidence="5">
        <text>pyridoxine 5'-phosphate + O2 = pyridoxal 5'-phosphate + H2O2</text>
        <dbReference type="Rhea" id="RHEA:15149"/>
        <dbReference type="ChEBI" id="CHEBI:15379"/>
        <dbReference type="ChEBI" id="CHEBI:16240"/>
        <dbReference type="ChEBI" id="CHEBI:58589"/>
        <dbReference type="ChEBI" id="CHEBI:597326"/>
        <dbReference type="EC" id="1.4.3.5"/>
    </reaction>
</comment>
<dbReference type="STRING" id="1850252.LPB136_06370"/>
<evidence type="ECO:0000256" key="2">
    <source>
        <dbReference type="ARBA" id="ARBA00022630"/>
    </source>
</evidence>
<dbReference type="PROSITE" id="PS01064">
    <property type="entry name" value="PYRIDOX_OXIDASE"/>
    <property type="match status" value="1"/>
</dbReference>
<comment type="catalytic activity">
    <reaction evidence="5">
        <text>pyridoxamine 5'-phosphate + O2 + H2O = pyridoxal 5'-phosphate + H2O2 + NH4(+)</text>
        <dbReference type="Rhea" id="RHEA:15817"/>
        <dbReference type="ChEBI" id="CHEBI:15377"/>
        <dbReference type="ChEBI" id="CHEBI:15379"/>
        <dbReference type="ChEBI" id="CHEBI:16240"/>
        <dbReference type="ChEBI" id="CHEBI:28938"/>
        <dbReference type="ChEBI" id="CHEBI:58451"/>
        <dbReference type="ChEBI" id="CHEBI:597326"/>
        <dbReference type="EC" id="1.4.3.5"/>
    </reaction>
</comment>
<dbReference type="GO" id="GO:0010181">
    <property type="term" value="F:FMN binding"/>
    <property type="evidence" value="ECO:0007669"/>
    <property type="project" value="UniProtKB-UniRule"/>
</dbReference>
<feature type="binding site" evidence="5 7">
    <location>
        <position position="197"/>
    </location>
    <ligand>
        <name>FMN</name>
        <dbReference type="ChEBI" id="CHEBI:58210"/>
    </ligand>
</feature>
<comment type="caution">
    <text evidence="5">Lacks conserved residue(s) required for the propagation of feature annotation.</text>
</comment>
<accession>A0A1L3JIT1</accession>
<dbReference type="PANTHER" id="PTHR10851:SF0">
    <property type="entry name" value="PYRIDOXINE-5'-PHOSPHATE OXIDASE"/>
    <property type="match status" value="1"/>
</dbReference>
<gene>
    <name evidence="5" type="primary">pdxH</name>
    <name evidence="10" type="ORF">LPB136_06370</name>
</gene>
<name>A0A1L3JIT1_9FLAO</name>
<evidence type="ECO:0000256" key="1">
    <source>
        <dbReference type="ARBA" id="ARBA00007301"/>
    </source>
</evidence>
<dbReference type="GO" id="GO:0008615">
    <property type="term" value="P:pyridoxine biosynthetic process"/>
    <property type="evidence" value="ECO:0007669"/>
    <property type="project" value="UniProtKB-UniRule"/>
</dbReference>
<dbReference type="RefSeq" id="WP_072555328.1">
    <property type="nucleotide sequence ID" value="NZ_CP018155.1"/>
</dbReference>
<dbReference type="InterPro" id="IPR011576">
    <property type="entry name" value="Pyridox_Oxase_N"/>
</dbReference>
<feature type="binding site" evidence="5 6">
    <location>
        <position position="129"/>
    </location>
    <ligand>
        <name>substrate</name>
    </ligand>
</feature>
<dbReference type="HAMAP" id="MF_01629">
    <property type="entry name" value="PdxH"/>
    <property type="match status" value="1"/>
</dbReference>
<sequence>MPQDLSNHRKTYQKQELLESTCPENPLELFRNWFINADESETVHEANAMTVSSIGLDGFPKNRVVLLKKYTWEGFIFYTNYNSEKGKAIAANNNICLSFFWAGLEQQIIIKGSAEKLAENLSDGYFESRPDGSKLGALASNQSEVVASREVLDKQLSEEEKKHTNKEILRPKHWGGFLVKPISIEFWQGRPNRMHDRIRYTLQKDFSWKLERLQP</sequence>
<keyword evidence="2 5" id="KW-0285">Flavoprotein</keyword>
<feature type="binding site" evidence="5 6">
    <location>
        <begin position="193"/>
        <end position="195"/>
    </location>
    <ligand>
        <name>substrate</name>
    </ligand>
</feature>
<organism evidence="10 11">
    <name type="scientific">Tenacibaculum todarodis</name>
    <dbReference type="NCBI Taxonomy" id="1850252"/>
    <lineage>
        <taxon>Bacteria</taxon>
        <taxon>Pseudomonadati</taxon>
        <taxon>Bacteroidota</taxon>
        <taxon>Flavobacteriia</taxon>
        <taxon>Flavobacteriales</taxon>
        <taxon>Flavobacteriaceae</taxon>
        <taxon>Tenacibaculum</taxon>
    </lineage>
</organism>
<evidence type="ECO:0000256" key="4">
    <source>
        <dbReference type="ARBA" id="ARBA00023002"/>
    </source>
</evidence>
<feature type="binding site" evidence="6">
    <location>
        <begin position="9"/>
        <end position="12"/>
    </location>
    <ligand>
        <name>substrate</name>
    </ligand>
</feature>
<dbReference type="InterPro" id="IPR012349">
    <property type="entry name" value="Split_barrel_FMN-bd"/>
</dbReference>
<comment type="pathway">
    <text evidence="5">Cofactor metabolism; pyridoxal 5'-phosphate salvage; pyridoxal 5'-phosphate from pyridoxine 5'-phosphate: step 1/1.</text>
</comment>
<dbReference type="NCBIfam" id="TIGR00558">
    <property type="entry name" value="pdxH"/>
    <property type="match status" value="1"/>
</dbReference>
<reference evidence="10 11" key="1">
    <citation type="submission" date="2016-11" db="EMBL/GenBank/DDBJ databases">
        <title>Tenacibaculum sp. LPB0136, isolated from marine environment.</title>
        <authorList>
            <person name="Kim E."/>
            <person name="Yi H."/>
        </authorList>
    </citation>
    <scope>NUCLEOTIDE SEQUENCE [LARGE SCALE GENOMIC DNA]</scope>
    <source>
        <strain evidence="10 11">LPB0136</strain>
    </source>
</reference>
<feature type="binding site" evidence="5 6">
    <location>
        <position position="133"/>
    </location>
    <ligand>
        <name>substrate</name>
    </ligand>
</feature>
<comment type="similarity">
    <text evidence="1 5">Belongs to the pyridoxamine 5'-phosphate oxidase family.</text>
</comment>
<feature type="binding site" evidence="5 7">
    <location>
        <position position="187"/>
    </location>
    <ligand>
        <name>FMN</name>
        <dbReference type="ChEBI" id="CHEBI:58210"/>
    </ligand>
</feature>
<dbReference type="OrthoDB" id="9780392at2"/>
<dbReference type="InterPro" id="IPR019576">
    <property type="entry name" value="Pyridoxamine_oxidase_dimer_C"/>
</dbReference>
<evidence type="ECO:0000256" key="6">
    <source>
        <dbReference type="PIRSR" id="PIRSR000190-1"/>
    </source>
</evidence>